<dbReference type="InterPro" id="IPR029035">
    <property type="entry name" value="DHS-like_NAD/FAD-binding_dom"/>
</dbReference>
<sequence>MRISIPTIPDSVLSSVLSTPVILPEEAVQRIASFLSSGNVALLTGAGVSVDSGIRAYRGKDGRYMNPNYKPILVNESAKGYAFRQRYWLRSFLGYPPVRDAIPNTSHYAIAALQYTGHISRLITQNVDGLHTKAIKSLWTPGKIEKRILELHGTLHKVSCKHGHVVDRNVFQEWLANSNPRWSEFVDELERTGQKLRTNPDGDVAIEGATYEDFVVPDCPECLREGNTFTNMHKPHLIFFGESISQEVKERSYQDIEIADRLFVVGTTLATYSAFRLLKHALELGKPVLMLNVGPTRADMITSAQQTAGVDFRKIEKIELPSGLVLRDAVRNLMRNGVESDPVLSNLLKSGINKPPGEGDDDRAPRAAG</sequence>
<dbReference type="SUPFAM" id="SSF52467">
    <property type="entry name" value="DHS-like NAD/FAD-binding domain"/>
    <property type="match status" value="1"/>
</dbReference>
<keyword evidence="4" id="KW-0520">NAD</keyword>
<gene>
    <name evidence="9" type="ORF">PNOK_0957700</name>
</gene>
<dbReference type="Gene3D" id="3.30.1600.10">
    <property type="entry name" value="SIR2/SIRT2 'Small Domain"/>
    <property type="match status" value="1"/>
</dbReference>
<dbReference type="EMBL" id="NBII01000011">
    <property type="protein sequence ID" value="PAV15024.1"/>
    <property type="molecule type" value="Genomic_DNA"/>
</dbReference>
<dbReference type="InParanoid" id="A0A286U646"/>
<dbReference type="PANTHER" id="PTHR11085">
    <property type="entry name" value="NAD-DEPENDENT PROTEIN DEACYLASE SIRTUIN-5, MITOCHONDRIAL-RELATED"/>
    <property type="match status" value="1"/>
</dbReference>
<dbReference type="GO" id="GO:0070403">
    <property type="term" value="F:NAD+ binding"/>
    <property type="evidence" value="ECO:0007669"/>
    <property type="project" value="InterPro"/>
</dbReference>
<evidence type="ECO:0000256" key="4">
    <source>
        <dbReference type="ARBA" id="ARBA00023027"/>
    </source>
</evidence>
<dbReference type="InterPro" id="IPR003000">
    <property type="entry name" value="Sirtuin"/>
</dbReference>
<evidence type="ECO:0000256" key="1">
    <source>
        <dbReference type="ARBA" id="ARBA00004173"/>
    </source>
</evidence>
<organism evidence="9 10">
    <name type="scientific">Pyrrhoderma noxium</name>
    <dbReference type="NCBI Taxonomy" id="2282107"/>
    <lineage>
        <taxon>Eukaryota</taxon>
        <taxon>Fungi</taxon>
        <taxon>Dikarya</taxon>
        <taxon>Basidiomycota</taxon>
        <taxon>Agaricomycotina</taxon>
        <taxon>Agaricomycetes</taxon>
        <taxon>Hymenochaetales</taxon>
        <taxon>Hymenochaetaceae</taxon>
        <taxon>Pyrrhoderma</taxon>
    </lineage>
</organism>
<keyword evidence="3" id="KW-0808">Transferase</keyword>
<comment type="caution">
    <text evidence="9">The sequence shown here is derived from an EMBL/GenBank/DDBJ whole genome shotgun (WGS) entry which is preliminary data.</text>
</comment>
<dbReference type="InterPro" id="IPR026591">
    <property type="entry name" value="Sirtuin_cat_small_dom_sf"/>
</dbReference>
<name>A0A286U646_9AGAM</name>
<dbReference type="Gene3D" id="3.40.50.1220">
    <property type="entry name" value="TPP-binding domain"/>
    <property type="match status" value="1"/>
</dbReference>
<comment type="subcellular location">
    <subcellularLocation>
        <location evidence="1">Mitochondrion</location>
    </subcellularLocation>
</comment>
<evidence type="ECO:0000256" key="7">
    <source>
        <dbReference type="SAM" id="MobiDB-lite"/>
    </source>
</evidence>
<protein>
    <submittedName>
        <fullName evidence="9">DHS-like NAD FAD-binding domain-containing</fullName>
    </submittedName>
</protein>
<dbReference type="AlphaFoldDB" id="A0A286U646"/>
<dbReference type="OrthoDB" id="424302at2759"/>
<evidence type="ECO:0000313" key="10">
    <source>
        <dbReference type="Proteomes" id="UP000217199"/>
    </source>
</evidence>
<dbReference type="Proteomes" id="UP000217199">
    <property type="component" value="Unassembled WGS sequence"/>
</dbReference>
<dbReference type="InterPro" id="IPR026590">
    <property type="entry name" value="Ssirtuin_cat_dom"/>
</dbReference>
<dbReference type="STRING" id="2282107.A0A286U646"/>
<evidence type="ECO:0000256" key="5">
    <source>
        <dbReference type="ARBA" id="ARBA00023128"/>
    </source>
</evidence>
<evidence type="ECO:0000256" key="3">
    <source>
        <dbReference type="ARBA" id="ARBA00022679"/>
    </source>
</evidence>
<dbReference type="GO" id="GO:0005739">
    <property type="term" value="C:mitochondrion"/>
    <property type="evidence" value="ECO:0007669"/>
    <property type="project" value="UniProtKB-SubCell"/>
</dbReference>
<evidence type="ECO:0000256" key="6">
    <source>
        <dbReference type="PROSITE-ProRule" id="PRU00236"/>
    </source>
</evidence>
<proteinExistence type="inferred from homology"/>
<dbReference type="PROSITE" id="PS50305">
    <property type="entry name" value="SIRTUIN"/>
    <property type="match status" value="1"/>
</dbReference>
<evidence type="ECO:0000259" key="8">
    <source>
        <dbReference type="PROSITE" id="PS50305"/>
    </source>
</evidence>
<accession>A0A286U646</accession>
<feature type="region of interest" description="Disordered" evidence="7">
    <location>
        <begin position="346"/>
        <end position="369"/>
    </location>
</feature>
<dbReference type="InterPro" id="IPR050134">
    <property type="entry name" value="NAD-dep_sirtuin_deacylases"/>
</dbReference>
<keyword evidence="5" id="KW-0496">Mitochondrion</keyword>
<feature type="domain" description="Deacetylase sirtuin-type" evidence="8">
    <location>
        <begin position="20"/>
        <end position="336"/>
    </location>
</feature>
<comment type="similarity">
    <text evidence="2">Belongs to the sirtuin family. Class I subfamily.</text>
</comment>
<dbReference type="GO" id="GO:0017136">
    <property type="term" value="F:histone deacetylase activity, NAD-dependent"/>
    <property type="evidence" value="ECO:0007669"/>
    <property type="project" value="TreeGrafter"/>
</dbReference>
<dbReference type="PANTHER" id="PTHR11085:SF10">
    <property type="entry name" value="NAD-DEPENDENT PROTEIN DEACYLASE SIRTUIN-5, MITOCHONDRIAL-RELATED"/>
    <property type="match status" value="1"/>
</dbReference>
<dbReference type="Pfam" id="PF02146">
    <property type="entry name" value="SIR2"/>
    <property type="match status" value="1"/>
</dbReference>
<comment type="caution">
    <text evidence="6">Lacks conserved residue(s) required for the propagation of feature annotation.</text>
</comment>
<keyword evidence="10" id="KW-1185">Reference proteome</keyword>
<reference evidence="9 10" key="1">
    <citation type="journal article" date="2017" name="Mol. Ecol.">
        <title>Comparative and population genomic landscape of Phellinus noxius: A hypervariable fungus causing root rot in trees.</title>
        <authorList>
            <person name="Chung C.L."/>
            <person name="Lee T.J."/>
            <person name="Akiba M."/>
            <person name="Lee H.H."/>
            <person name="Kuo T.H."/>
            <person name="Liu D."/>
            <person name="Ke H.M."/>
            <person name="Yokoi T."/>
            <person name="Roa M.B."/>
            <person name="Lu M.J."/>
            <person name="Chang Y.Y."/>
            <person name="Ann P.J."/>
            <person name="Tsai J.N."/>
            <person name="Chen C.Y."/>
            <person name="Tzean S.S."/>
            <person name="Ota Y."/>
            <person name="Hattori T."/>
            <person name="Sahashi N."/>
            <person name="Liou R.F."/>
            <person name="Kikuchi T."/>
            <person name="Tsai I.J."/>
        </authorList>
    </citation>
    <scope>NUCLEOTIDE SEQUENCE [LARGE SCALE GENOMIC DNA]</scope>
    <source>
        <strain evidence="9 10">FFPRI411160</strain>
    </source>
</reference>
<evidence type="ECO:0000256" key="2">
    <source>
        <dbReference type="ARBA" id="ARBA00006924"/>
    </source>
</evidence>
<evidence type="ECO:0000313" key="9">
    <source>
        <dbReference type="EMBL" id="PAV15024.1"/>
    </source>
</evidence>